<dbReference type="PANTHER" id="PTHR46380:SF2">
    <property type="entry name" value="CYCLIN-D-BINDING MYB-LIKE TRANSCRIPTION FACTOR 1"/>
    <property type="match status" value="1"/>
</dbReference>
<dbReference type="EMBL" id="QEAN01000141">
    <property type="protein sequence ID" value="TPX46228.1"/>
    <property type="molecule type" value="Genomic_DNA"/>
</dbReference>
<accession>A0A507D4R3</accession>
<dbReference type="VEuPathDB" id="FungiDB:SeMB42_g03794"/>
<keyword evidence="2" id="KW-0238">DNA-binding</keyword>
<evidence type="ECO:0008006" key="11">
    <source>
        <dbReference type="Google" id="ProtNLM"/>
    </source>
</evidence>
<dbReference type="InterPro" id="IPR009057">
    <property type="entry name" value="Homeodomain-like_sf"/>
</dbReference>
<dbReference type="SUPFAM" id="SSF46689">
    <property type="entry name" value="Homeodomain-like"/>
    <property type="match status" value="2"/>
</dbReference>
<dbReference type="PROSITE" id="PS50090">
    <property type="entry name" value="MYB_LIKE"/>
    <property type="match status" value="2"/>
</dbReference>
<feature type="domain" description="Myb-like" evidence="5">
    <location>
        <begin position="303"/>
        <end position="364"/>
    </location>
</feature>
<dbReference type="GO" id="GO:0000978">
    <property type="term" value="F:RNA polymerase II cis-regulatory region sequence-specific DNA binding"/>
    <property type="evidence" value="ECO:0007669"/>
    <property type="project" value="TreeGrafter"/>
</dbReference>
<feature type="region of interest" description="Disordered" evidence="4">
    <location>
        <begin position="160"/>
        <end position="184"/>
    </location>
</feature>
<feature type="region of interest" description="Disordered" evidence="4">
    <location>
        <begin position="126"/>
        <end position="147"/>
    </location>
</feature>
<keyword evidence="9" id="KW-1185">Reference proteome</keyword>
<dbReference type="AlphaFoldDB" id="A0A507D4R3"/>
<organism evidence="8 9">
    <name type="scientific">Synchytrium endobioticum</name>
    <dbReference type="NCBI Taxonomy" id="286115"/>
    <lineage>
        <taxon>Eukaryota</taxon>
        <taxon>Fungi</taxon>
        <taxon>Fungi incertae sedis</taxon>
        <taxon>Chytridiomycota</taxon>
        <taxon>Chytridiomycota incertae sedis</taxon>
        <taxon>Chytridiomycetes</taxon>
        <taxon>Synchytriales</taxon>
        <taxon>Synchytriaceae</taxon>
        <taxon>Synchytrium</taxon>
    </lineage>
</organism>
<feature type="domain" description="Myb-like" evidence="5">
    <location>
        <begin position="259"/>
        <end position="300"/>
    </location>
</feature>
<dbReference type="OrthoDB" id="2101228at2759"/>
<feature type="region of interest" description="Disordered" evidence="4">
    <location>
        <begin position="68"/>
        <end position="96"/>
    </location>
</feature>
<dbReference type="InterPro" id="IPR051651">
    <property type="entry name" value="DMTF1_DNA-bind_reg"/>
</dbReference>
<evidence type="ECO:0000313" key="7">
    <source>
        <dbReference type="EMBL" id="TPX44027.1"/>
    </source>
</evidence>
<dbReference type="Proteomes" id="UP000320475">
    <property type="component" value="Unassembled WGS sequence"/>
</dbReference>
<feature type="compositionally biased region" description="Polar residues" evidence="4">
    <location>
        <begin position="162"/>
        <end position="172"/>
    </location>
</feature>
<reference evidence="9 10" key="1">
    <citation type="journal article" date="2019" name="Sci. Rep.">
        <title>Comparative genomics of chytrid fungi reveal insights into the obligate biotrophic and pathogenic lifestyle of Synchytrium endobioticum.</title>
        <authorList>
            <person name="van de Vossenberg B.T.L.H."/>
            <person name="Warris S."/>
            <person name="Nguyen H.D.T."/>
            <person name="van Gent-Pelzer M.P.E."/>
            <person name="Joly D.L."/>
            <person name="van de Geest H.C."/>
            <person name="Bonants P.J.M."/>
            <person name="Smith D.S."/>
            <person name="Levesque C.A."/>
            <person name="van der Lee T.A.J."/>
        </authorList>
    </citation>
    <scope>NUCLEOTIDE SEQUENCE [LARGE SCALE GENOMIC DNA]</scope>
    <source>
        <strain evidence="7 10">LEV6574</strain>
        <strain evidence="8 9">MB42</strain>
    </source>
</reference>
<feature type="domain" description="HTH myb-type" evidence="6">
    <location>
        <begin position="259"/>
        <end position="304"/>
    </location>
</feature>
<comment type="caution">
    <text evidence="8">The sequence shown here is derived from an EMBL/GenBank/DDBJ whole genome shotgun (WGS) entry which is preliminary data.</text>
</comment>
<dbReference type="SMART" id="SM00717">
    <property type="entry name" value="SANT"/>
    <property type="match status" value="2"/>
</dbReference>
<dbReference type="InterPro" id="IPR017930">
    <property type="entry name" value="Myb_dom"/>
</dbReference>
<dbReference type="Gene3D" id="1.10.10.60">
    <property type="entry name" value="Homeodomain-like"/>
    <property type="match status" value="2"/>
</dbReference>
<dbReference type="PANTHER" id="PTHR46380">
    <property type="entry name" value="CYCLIN-D-BINDING MYB-LIKE TRANSCRIPTION FACTOR 1"/>
    <property type="match status" value="1"/>
</dbReference>
<dbReference type="CDD" id="cd00167">
    <property type="entry name" value="SANT"/>
    <property type="match status" value="2"/>
</dbReference>
<evidence type="ECO:0000313" key="9">
    <source>
        <dbReference type="Proteomes" id="UP000317494"/>
    </source>
</evidence>
<protein>
    <recommendedName>
        <fullName evidence="11">Myb-like domain-containing protein</fullName>
    </recommendedName>
</protein>
<keyword evidence="3" id="KW-0539">Nucleus</keyword>
<dbReference type="GO" id="GO:0000981">
    <property type="term" value="F:DNA-binding transcription factor activity, RNA polymerase II-specific"/>
    <property type="evidence" value="ECO:0007669"/>
    <property type="project" value="TreeGrafter"/>
</dbReference>
<proteinExistence type="predicted"/>
<dbReference type="Proteomes" id="UP000317494">
    <property type="component" value="Unassembled WGS sequence"/>
</dbReference>
<evidence type="ECO:0000259" key="6">
    <source>
        <dbReference type="PROSITE" id="PS51294"/>
    </source>
</evidence>
<dbReference type="GO" id="GO:0005634">
    <property type="term" value="C:nucleus"/>
    <property type="evidence" value="ECO:0007669"/>
    <property type="project" value="UniProtKB-SubCell"/>
</dbReference>
<feature type="compositionally biased region" description="Basic and acidic residues" evidence="4">
    <location>
        <begin position="173"/>
        <end position="184"/>
    </location>
</feature>
<dbReference type="EMBL" id="QEAM01000201">
    <property type="protein sequence ID" value="TPX44027.1"/>
    <property type="molecule type" value="Genomic_DNA"/>
</dbReference>
<feature type="region of interest" description="Disordered" evidence="4">
    <location>
        <begin position="462"/>
        <end position="492"/>
    </location>
</feature>
<evidence type="ECO:0000256" key="4">
    <source>
        <dbReference type="SAM" id="MobiDB-lite"/>
    </source>
</evidence>
<gene>
    <name evidence="7" type="ORF">SeLEV6574_g04748</name>
    <name evidence="8" type="ORF">SeMB42_g03794</name>
</gene>
<evidence type="ECO:0000256" key="3">
    <source>
        <dbReference type="ARBA" id="ARBA00023242"/>
    </source>
</evidence>
<comment type="subcellular location">
    <subcellularLocation>
        <location evidence="1">Nucleus</location>
    </subcellularLocation>
</comment>
<dbReference type="InterPro" id="IPR001005">
    <property type="entry name" value="SANT/Myb"/>
</dbReference>
<evidence type="ECO:0000313" key="8">
    <source>
        <dbReference type="EMBL" id="TPX46228.1"/>
    </source>
</evidence>
<evidence type="ECO:0000313" key="10">
    <source>
        <dbReference type="Proteomes" id="UP000320475"/>
    </source>
</evidence>
<evidence type="ECO:0000256" key="2">
    <source>
        <dbReference type="ARBA" id="ARBA00023125"/>
    </source>
</evidence>
<dbReference type="PROSITE" id="PS51294">
    <property type="entry name" value="HTH_MYB"/>
    <property type="match status" value="1"/>
</dbReference>
<dbReference type="Pfam" id="PF00249">
    <property type="entry name" value="Myb_DNA-binding"/>
    <property type="match status" value="2"/>
</dbReference>
<sequence>MPPPPAYNFSEGDVVMTDLLSLLERTTDVWSPVVTAAANSHLAAAAAGIHERAGATYPSVDQPLDAAAANRDPSAHTSKKRKATKLKKEQQGALLAATNDSENGIAALEHTTDSIDQPTGLVQCHKEEPSSIAAPQDNNSEEKKPPVNARFRSQLCKATYKQPDNVQLNRDQMTSEKTRGPFSKNERDKVWQALQDYLAMYQIAEDDVPLLLRRKYGDIHDYHLHSQIFKTIHVNCGLNRTRDQVQRYLLQRYPLGDNGPWTPEDDENLRQLVVRYGHSWRRIEDEMERTNCKERFRVIEAKDKQLRMGRWDEEEENMLLDAVKELMKKRNVTDPTQIKDWTELARKVGTRRPHQCMRKWNDGLHLKLQGGSSVVYGEKKIRWNRDDDVKLLENLLKQTALDETEVKWWNLGAGKDGWRYWPGDTLQDKWVWLRDRIPDTSERTFHENIQWALNNLDTIRKGTADRPTAGRKPAQKESTISNSIVKDDDDDDFGDAKVENFVNQLEDSGIQLSESLEASASRTCTHSNKKRKKIRYLMSDSPELA</sequence>
<dbReference type="STRING" id="286115.A0A507D4R3"/>
<name>A0A507D4R3_9FUNG</name>
<evidence type="ECO:0000259" key="5">
    <source>
        <dbReference type="PROSITE" id="PS50090"/>
    </source>
</evidence>
<evidence type="ECO:0000256" key="1">
    <source>
        <dbReference type="ARBA" id="ARBA00004123"/>
    </source>
</evidence>